<dbReference type="OrthoDB" id="5864242at2759"/>
<name>A0A183CZJ6_9BILA</name>
<evidence type="ECO:0000259" key="1">
    <source>
        <dbReference type="Pfam" id="PF22286"/>
    </source>
</evidence>
<dbReference type="WBParaSite" id="GPUH_0000189201-mRNA-1">
    <property type="protein sequence ID" value="GPUH_0000189201-mRNA-1"/>
    <property type="gene ID" value="GPUH_0000189201"/>
</dbReference>
<dbReference type="InterPro" id="IPR047887">
    <property type="entry name" value="ARHGAP20_PH"/>
</dbReference>
<dbReference type="EMBL" id="UYRT01002540">
    <property type="protein sequence ID" value="VDK31163.1"/>
    <property type="molecule type" value="Genomic_DNA"/>
</dbReference>
<evidence type="ECO:0000313" key="3">
    <source>
        <dbReference type="Proteomes" id="UP000271098"/>
    </source>
</evidence>
<feature type="domain" description="ARHGAP20 PH" evidence="1">
    <location>
        <begin position="26"/>
        <end position="60"/>
    </location>
</feature>
<evidence type="ECO:0000313" key="4">
    <source>
        <dbReference type="WBParaSite" id="GPUH_0000189201-mRNA-1"/>
    </source>
</evidence>
<accession>A0A183CZJ6</accession>
<dbReference type="Proteomes" id="UP000271098">
    <property type="component" value="Unassembled WGS sequence"/>
</dbReference>
<keyword evidence="3" id="KW-1185">Reference proteome</keyword>
<dbReference type="InterPro" id="IPR011993">
    <property type="entry name" value="PH-like_dom_sf"/>
</dbReference>
<proteinExistence type="predicted"/>
<sequence>MKLVLSRIILQSDDCRFVGIDMKRSYIKEGAVQLTALDSLLTSSRYFFLFSDLLLVAKQKFVLFPPLFKASIQ</sequence>
<gene>
    <name evidence="2" type="ORF">GPUH_LOCUS1889</name>
</gene>
<evidence type="ECO:0000313" key="2">
    <source>
        <dbReference type="EMBL" id="VDK31163.1"/>
    </source>
</evidence>
<organism evidence="4">
    <name type="scientific">Gongylonema pulchrum</name>
    <dbReference type="NCBI Taxonomy" id="637853"/>
    <lineage>
        <taxon>Eukaryota</taxon>
        <taxon>Metazoa</taxon>
        <taxon>Ecdysozoa</taxon>
        <taxon>Nematoda</taxon>
        <taxon>Chromadorea</taxon>
        <taxon>Rhabditida</taxon>
        <taxon>Spirurina</taxon>
        <taxon>Spiruromorpha</taxon>
        <taxon>Spiruroidea</taxon>
        <taxon>Gongylonematidae</taxon>
        <taxon>Gongylonema</taxon>
    </lineage>
</organism>
<reference evidence="2 3" key="2">
    <citation type="submission" date="2018-11" db="EMBL/GenBank/DDBJ databases">
        <authorList>
            <consortium name="Pathogen Informatics"/>
        </authorList>
    </citation>
    <scope>NUCLEOTIDE SEQUENCE [LARGE SCALE GENOMIC DNA]</scope>
</reference>
<dbReference type="AlphaFoldDB" id="A0A183CZJ6"/>
<dbReference type="Gene3D" id="2.30.29.30">
    <property type="entry name" value="Pleckstrin-homology domain (PH domain)/Phosphotyrosine-binding domain (PTB)"/>
    <property type="match status" value="1"/>
</dbReference>
<protein>
    <submittedName>
        <fullName evidence="4">Transposase</fullName>
    </submittedName>
</protein>
<dbReference type="Pfam" id="PF22286">
    <property type="entry name" value="RHG20_PH"/>
    <property type="match status" value="1"/>
</dbReference>
<reference evidence="4" key="1">
    <citation type="submission" date="2016-06" db="UniProtKB">
        <authorList>
            <consortium name="WormBaseParasite"/>
        </authorList>
    </citation>
    <scope>IDENTIFICATION</scope>
</reference>